<comment type="caution">
    <text evidence="2">The sequence shown here is derived from an EMBL/GenBank/DDBJ whole genome shotgun (WGS) entry which is preliminary data.</text>
</comment>
<feature type="compositionally biased region" description="Polar residues" evidence="1">
    <location>
        <begin position="55"/>
        <end position="78"/>
    </location>
</feature>
<accession>A0A423VHM8</accession>
<dbReference type="AlphaFoldDB" id="A0A423VHM8"/>
<sequence>MAKLFVKVKSVFSRRSKDQEQPPTSDSSSSFSHQDYETEAPSYYHAAAAQPPAYQTSVSQSQPPASRHSGTPSTTFHQQAREIAKIQVGGMRRTVGAGGASSFTASYAPTQPTGPPTSTWKTTTSQTTNPSYGHVGYTSDAGEKDGKSQGNPTGAAYGRQQETTEDDEDMWARLAM</sequence>
<evidence type="ECO:0000313" key="3">
    <source>
        <dbReference type="Proteomes" id="UP000283895"/>
    </source>
</evidence>
<keyword evidence="3" id="KW-1185">Reference proteome</keyword>
<proteinExistence type="predicted"/>
<dbReference type="Proteomes" id="UP000283895">
    <property type="component" value="Unassembled WGS sequence"/>
</dbReference>
<evidence type="ECO:0000256" key="1">
    <source>
        <dbReference type="SAM" id="MobiDB-lite"/>
    </source>
</evidence>
<reference evidence="2 3" key="1">
    <citation type="submission" date="2015-09" db="EMBL/GenBank/DDBJ databases">
        <title>Host preference determinants of Valsa canker pathogens revealed by comparative genomics.</title>
        <authorList>
            <person name="Yin Z."/>
            <person name="Huang L."/>
        </authorList>
    </citation>
    <scope>NUCLEOTIDE SEQUENCE [LARGE SCALE GENOMIC DNA]</scope>
    <source>
        <strain evidence="2 3">03-1</strain>
    </source>
</reference>
<evidence type="ECO:0000313" key="2">
    <source>
        <dbReference type="EMBL" id="ROV90515.1"/>
    </source>
</evidence>
<feature type="compositionally biased region" description="Polar residues" evidence="1">
    <location>
        <begin position="101"/>
        <end position="111"/>
    </location>
</feature>
<name>A0A423VHM8_9PEZI</name>
<dbReference type="EMBL" id="LKEA01000062">
    <property type="protein sequence ID" value="ROV90515.1"/>
    <property type="molecule type" value="Genomic_DNA"/>
</dbReference>
<feature type="compositionally biased region" description="Low complexity" evidence="1">
    <location>
        <begin position="40"/>
        <end position="54"/>
    </location>
</feature>
<protein>
    <submittedName>
        <fullName evidence="2">Uncharacterized protein</fullName>
    </submittedName>
</protein>
<feature type="region of interest" description="Disordered" evidence="1">
    <location>
        <begin position="10"/>
        <end position="176"/>
    </location>
</feature>
<gene>
    <name evidence="2" type="ORF">VMCG_09825</name>
</gene>
<dbReference type="OrthoDB" id="5221830at2759"/>
<organism evidence="2 3">
    <name type="scientific">Cytospora schulzeri</name>
    <dbReference type="NCBI Taxonomy" id="448051"/>
    <lineage>
        <taxon>Eukaryota</taxon>
        <taxon>Fungi</taxon>
        <taxon>Dikarya</taxon>
        <taxon>Ascomycota</taxon>
        <taxon>Pezizomycotina</taxon>
        <taxon>Sordariomycetes</taxon>
        <taxon>Sordariomycetidae</taxon>
        <taxon>Diaporthales</taxon>
        <taxon>Cytosporaceae</taxon>
        <taxon>Cytospora</taxon>
    </lineage>
</organism>
<feature type="compositionally biased region" description="Low complexity" evidence="1">
    <location>
        <begin position="116"/>
        <end position="131"/>
    </location>
</feature>